<dbReference type="GeneID" id="36323026"/>
<evidence type="ECO:0000313" key="2">
    <source>
        <dbReference type="EMBL" id="OSX66998.1"/>
    </source>
</evidence>
<sequence length="117" mass="12965">MDQDDRTADGQSQWMKTMVHGLSLRPHGSKRNEAHSTAQVIAIENSPGFLVHGKRGVAITCGFTVRIQRDAADSSFSLSLVITAFFELERGSSEIAWGPRRPEARQQEWSSSPDLKP</sequence>
<gene>
    <name evidence="2" type="ORF">POSPLADRAFT_1042286</name>
</gene>
<reference evidence="2 3" key="1">
    <citation type="submission" date="2017-04" db="EMBL/GenBank/DDBJ databases">
        <title>Genome Sequence of the Model Brown-Rot Fungus Postia placenta SB12.</title>
        <authorList>
            <consortium name="DOE Joint Genome Institute"/>
            <person name="Gaskell J."/>
            <person name="Kersten P."/>
            <person name="Larrondo L.F."/>
            <person name="Canessa P."/>
            <person name="Martinez D."/>
            <person name="Hibbett D."/>
            <person name="Schmoll M."/>
            <person name="Kubicek C.P."/>
            <person name="Martinez A.T."/>
            <person name="Yadav J."/>
            <person name="Master E."/>
            <person name="Magnuson J.K."/>
            <person name="James T."/>
            <person name="Yaver D."/>
            <person name="Berka R."/>
            <person name="Labutti K."/>
            <person name="Lipzen A."/>
            <person name="Aerts A."/>
            <person name="Barry K."/>
            <person name="Henrissat B."/>
            <person name="Blanchette R."/>
            <person name="Grigoriev I."/>
            <person name="Cullen D."/>
        </authorList>
    </citation>
    <scope>NUCLEOTIDE SEQUENCE [LARGE SCALE GENOMIC DNA]</scope>
    <source>
        <strain evidence="2 3">MAD-698-R-SB12</strain>
    </source>
</reference>
<dbReference type="EMBL" id="KZ110591">
    <property type="protein sequence ID" value="OSX66998.1"/>
    <property type="molecule type" value="Genomic_DNA"/>
</dbReference>
<dbReference type="OrthoDB" id="10270754at2759"/>
<evidence type="ECO:0000313" key="3">
    <source>
        <dbReference type="Proteomes" id="UP000194127"/>
    </source>
</evidence>
<keyword evidence="3" id="KW-1185">Reference proteome</keyword>
<dbReference type="Proteomes" id="UP000194127">
    <property type="component" value="Unassembled WGS sequence"/>
</dbReference>
<evidence type="ECO:0000256" key="1">
    <source>
        <dbReference type="SAM" id="MobiDB-lite"/>
    </source>
</evidence>
<accession>A0A1X6NEE2</accession>
<name>A0A1X6NEE2_9APHY</name>
<dbReference type="RefSeq" id="XP_024343792.1">
    <property type="nucleotide sequence ID" value="XM_024478076.1"/>
</dbReference>
<protein>
    <submittedName>
        <fullName evidence="2">Uncharacterized protein</fullName>
    </submittedName>
</protein>
<feature type="compositionally biased region" description="Polar residues" evidence="1">
    <location>
        <begin position="107"/>
        <end position="117"/>
    </location>
</feature>
<organism evidence="2 3">
    <name type="scientific">Postia placenta MAD-698-R-SB12</name>
    <dbReference type="NCBI Taxonomy" id="670580"/>
    <lineage>
        <taxon>Eukaryota</taxon>
        <taxon>Fungi</taxon>
        <taxon>Dikarya</taxon>
        <taxon>Basidiomycota</taxon>
        <taxon>Agaricomycotina</taxon>
        <taxon>Agaricomycetes</taxon>
        <taxon>Polyporales</taxon>
        <taxon>Adustoporiaceae</taxon>
        <taxon>Rhodonia</taxon>
    </lineage>
</organism>
<feature type="region of interest" description="Disordered" evidence="1">
    <location>
        <begin position="96"/>
        <end position="117"/>
    </location>
</feature>
<dbReference type="AlphaFoldDB" id="A0A1X6NEE2"/>
<proteinExistence type="predicted"/>